<feature type="binding site" evidence="6">
    <location>
        <position position="106"/>
    </location>
    <ligand>
        <name>ATP</name>
        <dbReference type="ChEBI" id="CHEBI:30616"/>
    </ligand>
</feature>
<evidence type="ECO:0000256" key="6">
    <source>
        <dbReference type="PROSITE-ProRule" id="PRU10141"/>
    </source>
</evidence>
<dbReference type="Gene3D" id="1.10.510.10">
    <property type="entry name" value="Transferase(Phosphotransferase) domain 1"/>
    <property type="match status" value="1"/>
</dbReference>
<organism evidence="9 10">
    <name type="scientific">Tanacetum coccineum</name>
    <dbReference type="NCBI Taxonomy" id="301880"/>
    <lineage>
        <taxon>Eukaryota</taxon>
        <taxon>Viridiplantae</taxon>
        <taxon>Streptophyta</taxon>
        <taxon>Embryophyta</taxon>
        <taxon>Tracheophyta</taxon>
        <taxon>Spermatophyta</taxon>
        <taxon>Magnoliopsida</taxon>
        <taxon>eudicotyledons</taxon>
        <taxon>Gunneridae</taxon>
        <taxon>Pentapetalae</taxon>
        <taxon>asterids</taxon>
        <taxon>campanulids</taxon>
        <taxon>Asterales</taxon>
        <taxon>Asteraceae</taxon>
        <taxon>Asteroideae</taxon>
        <taxon>Anthemideae</taxon>
        <taxon>Anthemidinae</taxon>
        <taxon>Tanacetum</taxon>
    </lineage>
</organism>
<reference evidence="9" key="1">
    <citation type="journal article" date="2022" name="Int. J. Mol. Sci.">
        <title>Draft Genome of Tanacetum Coccineum: Genomic Comparison of Closely Related Tanacetum-Family Plants.</title>
        <authorList>
            <person name="Yamashiro T."/>
            <person name="Shiraishi A."/>
            <person name="Nakayama K."/>
            <person name="Satake H."/>
        </authorList>
    </citation>
    <scope>NUCLEOTIDE SEQUENCE</scope>
</reference>
<accession>A0ABQ5GWJ1</accession>
<dbReference type="CDD" id="cd14066">
    <property type="entry name" value="STKc_IRAK"/>
    <property type="match status" value="1"/>
</dbReference>
<feature type="chain" id="PRO_5045633321" evidence="7">
    <location>
        <begin position="24"/>
        <end position="570"/>
    </location>
</feature>
<sequence length="570" mass="64605">MYVSTALIFILIVLDILVYYLQKQVEEEACEDRNVPQSPSLYQRHVHKEDHGLLSSLDNQCRVFSLAEIKLATNDFDDALVIGKGGFGKVYKGKFDFWQGIDVAIKRSNLNSNQGATEFWAEIEMLSKFRHSHIVSLLGYCEEVGTREMILVYEYMPNGSLDDHLHEKRSDRSNSSPLTWIQMLNICIGAARGLDYLHTGTSVQIRVIHRDVKSANILLDKNLEAKVSDFGVSRISPAYLAGTTTNVYTRQVIGTFGYLDAEYVSTHRVTRKSDVYAFGVVLLEVLCGRRALDFSLDEQQHSLSGWAKHCIREGNIGRIIDPKLRGQVSVNCLKEFGQIAYECLRTCSKDRPTMTKVLARLEFVLAWTLRSRQSASDRKHIGRAILIEKAWSLFSIKAPIRISSDTKILGQSNGNKKKDIMMEKQATPEAKIGCHIGGVATVSQQVVLPNEEPKIKTLKEFTYFELRIATSNFRRDRVIGEGGFGKVFKGWVDSVTYKPQGVDDKLAVAVKRSKPESAQGLEEWQAELKFLGKLSHPNLVKLFGYCWEDKDYFLVYEYMQKGSLEDHLFN</sequence>
<evidence type="ECO:0000256" key="5">
    <source>
        <dbReference type="ARBA" id="ARBA00022840"/>
    </source>
</evidence>
<dbReference type="InterPro" id="IPR017441">
    <property type="entry name" value="Protein_kinase_ATP_BS"/>
</dbReference>
<dbReference type="PROSITE" id="PS00107">
    <property type="entry name" value="PROTEIN_KINASE_ATP"/>
    <property type="match status" value="2"/>
</dbReference>
<dbReference type="PROSITE" id="PS50011">
    <property type="entry name" value="PROTEIN_KINASE_DOM"/>
    <property type="match status" value="2"/>
</dbReference>
<keyword evidence="3 6" id="KW-0547">Nucleotide-binding</keyword>
<dbReference type="InterPro" id="IPR011009">
    <property type="entry name" value="Kinase-like_dom_sf"/>
</dbReference>
<keyword evidence="7" id="KW-0732">Signal</keyword>
<dbReference type="PANTHER" id="PTHR27003">
    <property type="entry name" value="OS07G0166700 PROTEIN"/>
    <property type="match status" value="1"/>
</dbReference>
<dbReference type="Pfam" id="PF07714">
    <property type="entry name" value="PK_Tyr_Ser-Thr"/>
    <property type="match status" value="2"/>
</dbReference>
<proteinExistence type="predicted"/>
<feature type="binding site" evidence="6">
    <location>
        <position position="511"/>
    </location>
    <ligand>
        <name>ATP</name>
        <dbReference type="ChEBI" id="CHEBI:30616"/>
    </ligand>
</feature>
<protein>
    <submittedName>
        <fullName evidence="9">Receptor like protein kinase S.2-like protein</fullName>
    </submittedName>
</protein>
<dbReference type="InterPro" id="IPR000719">
    <property type="entry name" value="Prot_kinase_dom"/>
</dbReference>
<feature type="domain" description="Protein kinase" evidence="8">
    <location>
        <begin position="76"/>
        <end position="364"/>
    </location>
</feature>
<keyword evidence="2" id="KW-0808">Transferase</keyword>
<comment type="caution">
    <text evidence="9">The sequence shown here is derived from an EMBL/GenBank/DDBJ whole genome shotgun (WGS) entry which is preliminary data.</text>
</comment>
<evidence type="ECO:0000256" key="4">
    <source>
        <dbReference type="ARBA" id="ARBA00022777"/>
    </source>
</evidence>
<dbReference type="PANTHER" id="PTHR27003:SF390">
    <property type="entry name" value="PROTEIN KINASE DOMAIN-CONTAINING PROTEIN"/>
    <property type="match status" value="1"/>
</dbReference>
<keyword evidence="5 6" id="KW-0067">ATP-binding</keyword>
<dbReference type="InterPro" id="IPR045272">
    <property type="entry name" value="ANXUR1/2-like"/>
</dbReference>
<dbReference type="EMBL" id="BQNB010018893">
    <property type="protein sequence ID" value="GJT79362.1"/>
    <property type="molecule type" value="Genomic_DNA"/>
</dbReference>
<keyword evidence="1" id="KW-0723">Serine/threonine-protein kinase</keyword>
<keyword evidence="10" id="KW-1185">Reference proteome</keyword>
<evidence type="ECO:0000313" key="9">
    <source>
        <dbReference type="EMBL" id="GJT79362.1"/>
    </source>
</evidence>
<gene>
    <name evidence="9" type="ORF">Tco_1053704</name>
</gene>
<name>A0ABQ5GWJ1_9ASTR</name>
<dbReference type="InterPro" id="IPR001245">
    <property type="entry name" value="Ser-Thr/Tyr_kinase_cat_dom"/>
</dbReference>
<evidence type="ECO:0000256" key="7">
    <source>
        <dbReference type="SAM" id="SignalP"/>
    </source>
</evidence>
<keyword evidence="4" id="KW-0418">Kinase</keyword>
<feature type="non-terminal residue" evidence="9">
    <location>
        <position position="570"/>
    </location>
</feature>
<evidence type="ECO:0000256" key="3">
    <source>
        <dbReference type="ARBA" id="ARBA00022741"/>
    </source>
</evidence>
<dbReference type="PROSITE" id="PS00108">
    <property type="entry name" value="PROTEIN_KINASE_ST"/>
    <property type="match status" value="1"/>
</dbReference>
<evidence type="ECO:0000256" key="1">
    <source>
        <dbReference type="ARBA" id="ARBA00022527"/>
    </source>
</evidence>
<dbReference type="Gene3D" id="3.30.200.20">
    <property type="entry name" value="Phosphorylase Kinase, domain 1"/>
    <property type="match status" value="2"/>
</dbReference>
<dbReference type="InterPro" id="IPR008271">
    <property type="entry name" value="Ser/Thr_kinase_AS"/>
</dbReference>
<feature type="domain" description="Protein kinase" evidence="8">
    <location>
        <begin position="473"/>
        <end position="570"/>
    </location>
</feature>
<dbReference type="SMART" id="SM00220">
    <property type="entry name" value="S_TKc"/>
    <property type="match status" value="1"/>
</dbReference>
<evidence type="ECO:0000256" key="2">
    <source>
        <dbReference type="ARBA" id="ARBA00022679"/>
    </source>
</evidence>
<reference evidence="9" key="2">
    <citation type="submission" date="2022-01" db="EMBL/GenBank/DDBJ databases">
        <authorList>
            <person name="Yamashiro T."/>
            <person name="Shiraishi A."/>
            <person name="Satake H."/>
            <person name="Nakayama K."/>
        </authorList>
    </citation>
    <scope>NUCLEOTIDE SEQUENCE</scope>
</reference>
<dbReference type="SUPFAM" id="SSF56112">
    <property type="entry name" value="Protein kinase-like (PK-like)"/>
    <property type="match status" value="2"/>
</dbReference>
<feature type="signal peptide" evidence="7">
    <location>
        <begin position="1"/>
        <end position="23"/>
    </location>
</feature>
<dbReference type="Proteomes" id="UP001151760">
    <property type="component" value="Unassembled WGS sequence"/>
</dbReference>
<evidence type="ECO:0000313" key="10">
    <source>
        <dbReference type="Proteomes" id="UP001151760"/>
    </source>
</evidence>
<evidence type="ECO:0000259" key="8">
    <source>
        <dbReference type="PROSITE" id="PS50011"/>
    </source>
</evidence>